<organism evidence="2 3">
    <name type="scientific">Belliella buryatensis</name>
    <dbReference type="NCBI Taxonomy" id="1500549"/>
    <lineage>
        <taxon>Bacteria</taxon>
        <taxon>Pseudomonadati</taxon>
        <taxon>Bacteroidota</taxon>
        <taxon>Cytophagia</taxon>
        <taxon>Cytophagales</taxon>
        <taxon>Cyclobacteriaceae</taxon>
        <taxon>Belliella</taxon>
    </lineage>
</organism>
<feature type="region of interest" description="Disordered" evidence="1">
    <location>
        <begin position="1"/>
        <end position="42"/>
    </location>
</feature>
<dbReference type="EMBL" id="FZOK01000005">
    <property type="protein sequence ID" value="SNS22750.1"/>
    <property type="molecule type" value="Genomic_DNA"/>
</dbReference>
<accession>A0A239CRJ5</accession>
<evidence type="ECO:0000313" key="2">
    <source>
        <dbReference type="EMBL" id="SNS22750.1"/>
    </source>
</evidence>
<proteinExistence type="predicted"/>
<feature type="compositionally biased region" description="Basic and acidic residues" evidence="1">
    <location>
        <begin position="10"/>
        <end position="27"/>
    </location>
</feature>
<keyword evidence="3" id="KW-1185">Reference proteome</keyword>
<dbReference type="Proteomes" id="UP000198480">
    <property type="component" value="Unassembled WGS sequence"/>
</dbReference>
<dbReference type="AlphaFoldDB" id="A0A239CRJ5"/>
<name>A0A239CRJ5_9BACT</name>
<reference evidence="3" key="1">
    <citation type="submission" date="2017-06" db="EMBL/GenBank/DDBJ databases">
        <authorList>
            <person name="Varghese N."/>
            <person name="Submissions S."/>
        </authorList>
    </citation>
    <scope>NUCLEOTIDE SEQUENCE [LARGE SCALE GENOMIC DNA]</scope>
    <source>
        <strain evidence="3">5C</strain>
    </source>
</reference>
<sequence>MQDARHKTKDTRQKTQDVRHKMQDARQKKQQKAEPCNRVTIRNSTQLHNYSFNPLA</sequence>
<evidence type="ECO:0000256" key="1">
    <source>
        <dbReference type="SAM" id="MobiDB-lite"/>
    </source>
</evidence>
<gene>
    <name evidence="2" type="ORF">SAMN06295967_105194</name>
</gene>
<evidence type="ECO:0000313" key="3">
    <source>
        <dbReference type="Proteomes" id="UP000198480"/>
    </source>
</evidence>
<protein>
    <submittedName>
        <fullName evidence="2">Uncharacterized protein</fullName>
    </submittedName>
</protein>